<dbReference type="Proteomes" id="UP000054422">
    <property type="component" value="Unassembled WGS sequence"/>
</dbReference>
<dbReference type="AlphaFoldDB" id="A0A0A2SR17"/>
<protein>
    <submittedName>
        <fullName evidence="2">Uncharacterized protein</fullName>
    </submittedName>
</protein>
<proteinExistence type="predicted"/>
<evidence type="ECO:0000313" key="3">
    <source>
        <dbReference type="Proteomes" id="UP000054422"/>
    </source>
</evidence>
<dbReference type="EMBL" id="JNCF01000106">
    <property type="protein sequence ID" value="KGP62161.1"/>
    <property type="molecule type" value="Genomic_DNA"/>
</dbReference>
<dbReference type="OrthoDB" id="6447606at2"/>
<name>A0A0A2SR17_9GAMM</name>
<evidence type="ECO:0000256" key="1">
    <source>
        <dbReference type="SAM" id="MobiDB-lite"/>
    </source>
</evidence>
<feature type="compositionally biased region" description="Basic and acidic residues" evidence="1">
    <location>
        <begin position="1"/>
        <end position="20"/>
    </location>
</feature>
<keyword evidence="3" id="KW-1185">Reference proteome</keyword>
<feature type="region of interest" description="Disordered" evidence="1">
    <location>
        <begin position="1"/>
        <end position="30"/>
    </location>
</feature>
<sequence length="71" mass="8125">MLREKSKWKNHEDLSTDAGHRGGATCSSDEMPVMGVERRGCIVQLRLIKQPAMEGFNEYSKVVWHYQEIGC</sequence>
<accession>A0A0A2SR17</accession>
<reference evidence="2 3" key="1">
    <citation type="submission" date="2014-05" db="EMBL/GenBank/DDBJ databases">
        <authorList>
            <person name="Rizzardi K."/>
            <person name="Winiecka-Krusnell J."/>
            <person name="Ramliden M."/>
            <person name="Alm E."/>
            <person name="Andersson S."/>
            <person name="Byfors S."/>
        </authorList>
    </citation>
    <scope>NUCLEOTIDE SEQUENCE [LARGE SCALE GENOMIC DNA]</scope>
    <source>
        <strain evidence="2 3">LEGN</strain>
    </source>
</reference>
<organism evidence="2 3">
    <name type="scientific">Legionella norrlandica</name>
    <dbReference type="NCBI Taxonomy" id="1498499"/>
    <lineage>
        <taxon>Bacteria</taxon>
        <taxon>Pseudomonadati</taxon>
        <taxon>Pseudomonadota</taxon>
        <taxon>Gammaproteobacteria</taxon>
        <taxon>Legionellales</taxon>
        <taxon>Legionellaceae</taxon>
        <taxon>Legionella</taxon>
    </lineage>
</organism>
<dbReference type="RefSeq" id="WP_035891650.1">
    <property type="nucleotide sequence ID" value="NZ_JNCF01000106.1"/>
</dbReference>
<gene>
    <name evidence="2" type="ORF">EP47_01910</name>
</gene>
<evidence type="ECO:0000313" key="2">
    <source>
        <dbReference type="EMBL" id="KGP62161.1"/>
    </source>
</evidence>
<comment type="caution">
    <text evidence="2">The sequence shown here is derived from an EMBL/GenBank/DDBJ whole genome shotgun (WGS) entry which is preliminary data.</text>
</comment>